<name>K6YG60_9ALTE</name>
<dbReference type="AlphaFoldDB" id="K6YG60"/>
<proteinExistence type="predicted"/>
<accession>K6YG60</accession>
<evidence type="ECO:0000313" key="2">
    <source>
        <dbReference type="Proteomes" id="UP000006263"/>
    </source>
</evidence>
<organism evidence="1 2">
    <name type="scientific">Paraglaciecola mesophila KMM 241</name>
    <dbReference type="NCBI Taxonomy" id="1128912"/>
    <lineage>
        <taxon>Bacteria</taxon>
        <taxon>Pseudomonadati</taxon>
        <taxon>Pseudomonadota</taxon>
        <taxon>Gammaproteobacteria</taxon>
        <taxon>Alteromonadales</taxon>
        <taxon>Alteromonadaceae</taxon>
        <taxon>Paraglaciecola</taxon>
    </lineage>
</organism>
<protein>
    <submittedName>
        <fullName evidence="1">Uncharacterized protein</fullName>
    </submittedName>
</protein>
<comment type="caution">
    <text evidence="1">The sequence shown here is derived from an EMBL/GenBank/DDBJ whole genome shotgun (WGS) entry which is preliminary data.</text>
</comment>
<dbReference type="EMBL" id="BAEP01000008">
    <property type="protein sequence ID" value="GAC22956.1"/>
    <property type="molecule type" value="Genomic_DNA"/>
</dbReference>
<evidence type="ECO:0000313" key="1">
    <source>
        <dbReference type="EMBL" id="GAC22956.1"/>
    </source>
</evidence>
<gene>
    <name evidence="1" type="ORF">GMES_0651</name>
</gene>
<reference evidence="1 2" key="1">
    <citation type="journal article" date="2017" name="Antonie Van Leeuwenhoek">
        <title>Rhizobium rhizosphaerae sp. nov., a novel species isolated from rice rhizosphere.</title>
        <authorList>
            <person name="Zhao J.J."/>
            <person name="Zhang J."/>
            <person name="Zhang R.J."/>
            <person name="Zhang C.W."/>
            <person name="Yin H.Q."/>
            <person name="Zhang X.X."/>
        </authorList>
    </citation>
    <scope>NUCLEOTIDE SEQUENCE [LARGE SCALE GENOMIC DNA]</scope>
    <source>
        <strain evidence="1 2">KMM 241</strain>
    </source>
</reference>
<dbReference type="Proteomes" id="UP000006263">
    <property type="component" value="Unassembled WGS sequence"/>
</dbReference>
<sequence>MVDISIKACGVYLARSVQGAQLLVEKFLKAQCFEPSTCSPLEKERYLGK</sequence>